<feature type="coiled-coil region" evidence="1">
    <location>
        <begin position="154"/>
        <end position="188"/>
    </location>
</feature>
<evidence type="ECO:0000256" key="1">
    <source>
        <dbReference type="SAM" id="Coils"/>
    </source>
</evidence>
<gene>
    <name evidence="3" type="ORF">SSP0437_LOCUS6066</name>
</gene>
<organism evidence="3">
    <name type="scientific">Sexangularia sp. CB-2014</name>
    <dbReference type="NCBI Taxonomy" id="1486929"/>
    <lineage>
        <taxon>Eukaryota</taxon>
        <taxon>Amoebozoa</taxon>
        <taxon>Tubulinea</taxon>
        <taxon>Elardia</taxon>
        <taxon>Arcellinida</taxon>
        <taxon>Arcellinida incertae sedis</taxon>
        <taxon>Sexangularia</taxon>
    </lineage>
</organism>
<reference evidence="3" key="1">
    <citation type="submission" date="2021-01" db="EMBL/GenBank/DDBJ databases">
        <authorList>
            <person name="Corre E."/>
            <person name="Pelletier E."/>
            <person name="Niang G."/>
            <person name="Scheremetjew M."/>
            <person name="Finn R."/>
            <person name="Kale V."/>
            <person name="Holt S."/>
            <person name="Cochrane G."/>
            <person name="Meng A."/>
            <person name="Brown T."/>
            <person name="Cohen L."/>
        </authorList>
    </citation>
    <scope>NUCLEOTIDE SEQUENCE</scope>
    <source>
        <strain evidence="3">ATCC 50979</strain>
    </source>
</reference>
<evidence type="ECO:0000256" key="2">
    <source>
        <dbReference type="SAM" id="MobiDB-lite"/>
    </source>
</evidence>
<name>A0A7S1YFF5_9EUKA</name>
<accession>A0A7S1YFF5</accession>
<proteinExistence type="predicted"/>
<protein>
    <submittedName>
        <fullName evidence="3">Uncharacterized protein</fullName>
    </submittedName>
</protein>
<sequence length="192" mass="20207">MNENSASAICESISASAIASTPLATLCGGDAEQYPTACLAYAKVMESADSSVDRRQTAATILLHLLSLGDATKTLSKNDVADIKEVCGPLSAVTTPRHRDLAALAEQVVQVLSALRKTAPKKRGSLAAIRRGGGDATPEAKAAPSPLALAPLQSQNISAQIDEITKELEKLEAKKEELMAKREMLQGELARQ</sequence>
<dbReference type="EMBL" id="HBGL01007842">
    <property type="protein sequence ID" value="CAD9296720.1"/>
    <property type="molecule type" value="Transcribed_RNA"/>
</dbReference>
<evidence type="ECO:0000313" key="3">
    <source>
        <dbReference type="EMBL" id="CAD9296720.1"/>
    </source>
</evidence>
<keyword evidence="1" id="KW-0175">Coiled coil</keyword>
<dbReference type="AlphaFoldDB" id="A0A7S1YFF5"/>
<feature type="region of interest" description="Disordered" evidence="2">
    <location>
        <begin position="124"/>
        <end position="143"/>
    </location>
</feature>